<dbReference type="Gene3D" id="3.90.1200.10">
    <property type="match status" value="1"/>
</dbReference>
<reference evidence="2" key="1">
    <citation type="submission" date="2020-02" db="EMBL/GenBank/DDBJ databases">
        <authorList>
            <person name="Meier V. D."/>
        </authorList>
    </citation>
    <scope>NUCLEOTIDE SEQUENCE</scope>
    <source>
        <strain evidence="2">AVDCRST_MAG77</strain>
    </source>
</reference>
<evidence type="ECO:0000259" key="1">
    <source>
        <dbReference type="Pfam" id="PF01636"/>
    </source>
</evidence>
<dbReference type="InterPro" id="IPR002575">
    <property type="entry name" value="Aminoglycoside_PTrfase"/>
</dbReference>
<name>A0A6J4JYL7_9CHLR</name>
<dbReference type="SUPFAM" id="SSF56112">
    <property type="entry name" value="Protein kinase-like (PK-like)"/>
    <property type="match status" value="1"/>
</dbReference>
<dbReference type="AlphaFoldDB" id="A0A6J4JYL7"/>
<accession>A0A6J4JYL7</accession>
<sequence length="303" mass="32462">MSSKPDGVDGVDEVLAAVNALWGRRLRLLYRFPTGAEGVYAVEDDAEGERYALRYWLGAAHLEAVFAEIYQRLDRIRVRGVPVPRSIAGHVGPAYVELAEWMDGAPPRETDDQLIDSVLAVLRSMRHAAVGDGAAWGPWLLSSIADEARDFFRPAKLRTAGGEGAAILSAAQGIMRRFAPGDLMAEDIVHGDFGLANVLARAGAIVAVVDWSGCRDGSGCFDVTALWWGLAGAGADPAALARVRRALDSWPPAARATCAAHYAAREAASALGTDRQDTVIARAWSELSVADRLSSAGSRQRRR</sequence>
<dbReference type="InterPro" id="IPR011009">
    <property type="entry name" value="Kinase-like_dom_sf"/>
</dbReference>
<dbReference type="EMBL" id="CADCTC010000250">
    <property type="protein sequence ID" value="CAA9290846.1"/>
    <property type="molecule type" value="Genomic_DNA"/>
</dbReference>
<proteinExistence type="predicted"/>
<gene>
    <name evidence="2" type="ORF">AVDCRST_MAG77-4662</name>
</gene>
<evidence type="ECO:0000313" key="2">
    <source>
        <dbReference type="EMBL" id="CAA9290846.1"/>
    </source>
</evidence>
<dbReference type="Pfam" id="PF01636">
    <property type="entry name" value="APH"/>
    <property type="match status" value="1"/>
</dbReference>
<protein>
    <recommendedName>
        <fullName evidence="1">Aminoglycoside phosphotransferase domain-containing protein</fullName>
    </recommendedName>
</protein>
<organism evidence="2">
    <name type="scientific">uncultured Chloroflexota bacterium</name>
    <dbReference type="NCBI Taxonomy" id="166587"/>
    <lineage>
        <taxon>Bacteria</taxon>
        <taxon>Bacillati</taxon>
        <taxon>Chloroflexota</taxon>
        <taxon>environmental samples</taxon>
    </lineage>
</organism>
<feature type="domain" description="Aminoglycoside phosphotransferase" evidence="1">
    <location>
        <begin position="32"/>
        <end position="251"/>
    </location>
</feature>